<feature type="domain" description="ABC transmembrane type-1" evidence="8">
    <location>
        <begin position="68"/>
        <end position="258"/>
    </location>
</feature>
<dbReference type="PANTHER" id="PTHR32243">
    <property type="entry name" value="MALTOSE TRANSPORT SYSTEM PERMEASE-RELATED"/>
    <property type="match status" value="1"/>
</dbReference>
<evidence type="ECO:0000256" key="2">
    <source>
        <dbReference type="ARBA" id="ARBA00022448"/>
    </source>
</evidence>
<dbReference type="GO" id="GO:0005886">
    <property type="term" value="C:plasma membrane"/>
    <property type="evidence" value="ECO:0007669"/>
    <property type="project" value="UniProtKB-SubCell"/>
</dbReference>
<evidence type="ECO:0000256" key="4">
    <source>
        <dbReference type="ARBA" id="ARBA00022692"/>
    </source>
</evidence>
<feature type="transmembrane region" description="Helical" evidence="7">
    <location>
        <begin position="68"/>
        <end position="92"/>
    </location>
</feature>
<evidence type="ECO:0000313" key="9">
    <source>
        <dbReference type="EMBL" id="AYQ74915.1"/>
    </source>
</evidence>
<dbReference type="EMBL" id="CP033433">
    <property type="protein sequence ID" value="AYQ74915.1"/>
    <property type="molecule type" value="Genomic_DNA"/>
</dbReference>
<dbReference type="Pfam" id="PF00528">
    <property type="entry name" value="BPD_transp_1"/>
    <property type="match status" value="1"/>
</dbReference>
<dbReference type="GO" id="GO:0055085">
    <property type="term" value="P:transmembrane transport"/>
    <property type="evidence" value="ECO:0007669"/>
    <property type="project" value="InterPro"/>
</dbReference>
<comment type="similarity">
    <text evidence="7">Belongs to the binding-protein-dependent transport system permease family.</text>
</comment>
<keyword evidence="4 7" id="KW-0812">Transmembrane</keyword>
<evidence type="ECO:0000256" key="1">
    <source>
        <dbReference type="ARBA" id="ARBA00004651"/>
    </source>
</evidence>
<evidence type="ECO:0000259" key="8">
    <source>
        <dbReference type="PROSITE" id="PS50928"/>
    </source>
</evidence>
<dbReference type="RefSeq" id="WP_123042995.1">
    <property type="nucleotide sequence ID" value="NZ_CP033433.1"/>
</dbReference>
<dbReference type="SUPFAM" id="SSF161098">
    <property type="entry name" value="MetI-like"/>
    <property type="match status" value="1"/>
</dbReference>
<sequence length="275" mass="30764">MKAKAKQPLLHAGLWIYLVVTLFPFLWLVTTSLKPAKSVNSADFLGFFSPVLDNYRAIFTEGQFTDRLWNSIVISFATVLITVAVGSLAGYAIARMNIRKKENLFFFILTTRMAPPVAFGVPFFLLMTKVHLLDSRLGMIGVYVFMNLALCVWLTRGFFDEIPKEIEEAAYVDGCTTLTSFFRITLPLSIGGLITTAVLVFIMTWNEFFFASILTRNVAATYPVHLTTYFGSREIEWGKLAAASTVVSAIPIVFAILTRKYMVRGFSLGAVRNSK</sequence>
<feature type="transmembrane region" description="Helical" evidence="7">
    <location>
        <begin position="180"/>
        <end position="205"/>
    </location>
</feature>
<feature type="transmembrane region" description="Helical" evidence="7">
    <location>
        <begin position="12"/>
        <end position="30"/>
    </location>
</feature>
<accession>A0A3G3K2Y9</accession>
<keyword evidence="10" id="KW-1185">Reference proteome</keyword>
<evidence type="ECO:0000256" key="7">
    <source>
        <dbReference type="RuleBase" id="RU363032"/>
    </source>
</evidence>
<feature type="transmembrane region" description="Helical" evidence="7">
    <location>
        <begin position="104"/>
        <end position="125"/>
    </location>
</feature>
<dbReference type="Proteomes" id="UP000269097">
    <property type="component" value="Chromosome"/>
</dbReference>
<keyword evidence="3" id="KW-1003">Cell membrane</keyword>
<dbReference type="AlphaFoldDB" id="A0A3G3K2Y9"/>
<evidence type="ECO:0000256" key="5">
    <source>
        <dbReference type="ARBA" id="ARBA00022989"/>
    </source>
</evidence>
<gene>
    <name evidence="9" type="ORF">EAV92_21585</name>
</gene>
<dbReference type="InterPro" id="IPR050901">
    <property type="entry name" value="BP-dep_ABC_trans_perm"/>
</dbReference>
<keyword evidence="2 7" id="KW-0813">Transport</keyword>
<evidence type="ECO:0000313" key="10">
    <source>
        <dbReference type="Proteomes" id="UP000269097"/>
    </source>
</evidence>
<reference evidence="9 10" key="1">
    <citation type="submission" date="2018-10" db="EMBL/GenBank/DDBJ databases">
        <title>Genome Sequence of Cohnella sp.</title>
        <authorList>
            <person name="Srinivasan S."/>
            <person name="Kim M.K."/>
        </authorList>
    </citation>
    <scope>NUCLEOTIDE SEQUENCE [LARGE SCALE GENOMIC DNA]</scope>
    <source>
        <strain evidence="9 10">18JY8-7</strain>
    </source>
</reference>
<dbReference type="PANTHER" id="PTHR32243:SF52">
    <property type="entry name" value="ABC TRANSPORTER PERMEASE PROTEIN"/>
    <property type="match status" value="1"/>
</dbReference>
<keyword evidence="5 7" id="KW-1133">Transmembrane helix</keyword>
<dbReference type="Gene3D" id="1.10.3720.10">
    <property type="entry name" value="MetI-like"/>
    <property type="match status" value="1"/>
</dbReference>
<proteinExistence type="inferred from homology"/>
<organism evidence="9 10">
    <name type="scientific">Cohnella candidum</name>
    <dbReference type="NCBI Taxonomy" id="2674991"/>
    <lineage>
        <taxon>Bacteria</taxon>
        <taxon>Bacillati</taxon>
        <taxon>Bacillota</taxon>
        <taxon>Bacilli</taxon>
        <taxon>Bacillales</taxon>
        <taxon>Paenibacillaceae</taxon>
        <taxon>Cohnella</taxon>
    </lineage>
</organism>
<keyword evidence="6 7" id="KW-0472">Membrane</keyword>
<evidence type="ECO:0000256" key="3">
    <source>
        <dbReference type="ARBA" id="ARBA00022475"/>
    </source>
</evidence>
<feature type="transmembrane region" description="Helical" evidence="7">
    <location>
        <begin position="137"/>
        <end position="159"/>
    </location>
</feature>
<dbReference type="PROSITE" id="PS50928">
    <property type="entry name" value="ABC_TM1"/>
    <property type="match status" value="1"/>
</dbReference>
<name>A0A3G3K2Y9_9BACL</name>
<feature type="transmembrane region" description="Helical" evidence="7">
    <location>
        <begin position="237"/>
        <end position="257"/>
    </location>
</feature>
<dbReference type="CDD" id="cd06261">
    <property type="entry name" value="TM_PBP2"/>
    <property type="match status" value="1"/>
</dbReference>
<dbReference type="InterPro" id="IPR000515">
    <property type="entry name" value="MetI-like"/>
</dbReference>
<protein>
    <submittedName>
        <fullName evidence="9">Carbohydrate ABC transporter permease</fullName>
    </submittedName>
</protein>
<dbReference type="InterPro" id="IPR035906">
    <property type="entry name" value="MetI-like_sf"/>
</dbReference>
<comment type="subcellular location">
    <subcellularLocation>
        <location evidence="1 7">Cell membrane</location>
        <topology evidence="1 7">Multi-pass membrane protein</topology>
    </subcellularLocation>
</comment>
<evidence type="ECO:0000256" key="6">
    <source>
        <dbReference type="ARBA" id="ARBA00023136"/>
    </source>
</evidence>
<dbReference type="KEGG" id="coh:EAV92_21585"/>